<feature type="transmembrane region" description="Helical" evidence="3">
    <location>
        <begin position="87"/>
        <end position="108"/>
    </location>
</feature>
<evidence type="ECO:0000259" key="5">
    <source>
        <dbReference type="PROSITE" id="PS50113"/>
    </source>
</evidence>
<sequence>MRVPNSLIPRRDRPGQHGAADEAAIGAPGEPAAQAGGVGASAGKPPRSAPGGAAAWEGSTGDSGEEGAAPVSWEASARMLRARRRQLRTAVVMLCLLVAGVTLGLAAYERAEFRHTAMTQAELYARVIESHASRTLTGVSGTLRLMSQSPLLRVAEPDMRAVAQVLGDQLSAQASLRSLAVLDGSGRVLVSSTPTDVGRRIDPARLLRRGMANPPREWLGPLLQVRDLGDLAMTHVPTLGAVALPLVRRVTREDGQELWLVALLNGDYFATQHDLAVADTPMRPLVTDLQGQLISTGAAELRPGQSVSQLPPFKLYLPQREHGSYIADGSDGATAVGAFRTSRQWPLVVLVEQPYAQLRQGWLERTMLFGAVATSMCLLLAVLGMVADRGMRRERQTQRQLLAAHDEIARNQERFRATFEQAAVGMLERSTDGRLLRVNSALCSLLGYTEAEMLALDPEALVHPDDCASSLLNVRRLFAGELSSLTQEKRYRRKDGRYVWVRLNASIARAADGRPAFMLGIVEDVSARRLALKELERARQRELRIGARIQQTLLVQPPDQRVPGLWLSTFNQASQGIDGDFVEFLPLGDRGIDIVVGDVMGKGVSAALIGAATKMQISRCLAELMASPDHRDELPTPAQIVGAVSRALTPNLQQLEAFVTLCHLRIDSRAGKLTWVGCGHEEPMLLTAKGSIKVLANQHPPLGVLDEDSFQQDTMDIASDEALFMCSDGAVDALLPDGSRMGREQITALVTELLQYIHTPAALLHKLRQRLQELGAIFKDDLTMALAMRTLGDPLRSRRELPARLEAIYDVRGLVEYRARQAGLADDEVALFVVACVEAFTNVVRHGRGRPGDSPIELLVSITDEALVVELVHLGEAFDAPVPTALAEFDDYPEGGFGMFIMHSATDKVEHLHDRGINTVRLTHRRALSHV</sequence>
<dbReference type="PANTHER" id="PTHR43156">
    <property type="entry name" value="STAGE II SPORULATION PROTEIN E-RELATED"/>
    <property type="match status" value="1"/>
</dbReference>
<dbReference type="EMBL" id="JAXOJX010000091">
    <property type="protein sequence ID" value="MDZ5460980.1"/>
    <property type="molecule type" value="Genomic_DNA"/>
</dbReference>
<dbReference type="SMART" id="SM00086">
    <property type="entry name" value="PAC"/>
    <property type="match status" value="1"/>
</dbReference>
<comment type="caution">
    <text evidence="6">The sequence shown here is derived from an EMBL/GenBank/DDBJ whole genome shotgun (WGS) entry which is preliminary data.</text>
</comment>
<dbReference type="NCBIfam" id="TIGR00229">
    <property type="entry name" value="sensory_box"/>
    <property type="match status" value="1"/>
</dbReference>
<dbReference type="Pfam" id="PF08447">
    <property type="entry name" value="PAS_3"/>
    <property type="match status" value="1"/>
</dbReference>
<dbReference type="InterPro" id="IPR013655">
    <property type="entry name" value="PAS_fold_3"/>
</dbReference>
<dbReference type="Gene3D" id="3.30.450.20">
    <property type="entry name" value="PAS domain"/>
    <property type="match status" value="2"/>
</dbReference>
<dbReference type="Proteomes" id="UP001293718">
    <property type="component" value="Unassembled WGS sequence"/>
</dbReference>
<dbReference type="InterPro" id="IPR036457">
    <property type="entry name" value="PPM-type-like_dom_sf"/>
</dbReference>
<dbReference type="SMART" id="SM00091">
    <property type="entry name" value="PAS"/>
    <property type="match status" value="1"/>
</dbReference>
<dbReference type="CDD" id="cd18773">
    <property type="entry name" value="PDC1_HK_sensor"/>
    <property type="match status" value="1"/>
</dbReference>
<dbReference type="CDD" id="cd00130">
    <property type="entry name" value="PAS"/>
    <property type="match status" value="1"/>
</dbReference>
<dbReference type="Gene3D" id="3.30.565.10">
    <property type="entry name" value="Histidine kinase-like ATPase, C-terminal domain"/>
    <property type="match status" value="1"/>
</dbReference>
<feature type="compositionally biased region" description="Low complexity" evidence="2">
    <location>
        <begin position="21"/>
        <end position="35"/>
    </location>
</feature>
<keyword evidence="1" id="KW-0378">Hydrolase</keyword>
<protein>
    <submittedName>
        <fullName evidence="6">SpoIIE family protein phosphatase</fullName>
    </submittedName>
</protein>
<feature type="domain" description="PAC" evidence="5">
    <location>
        <begin position="485"/>
        <end position="537"/>
    </location>
</feature>
<dbReference type="InterPro" id="IPR052016">
    <property type="entry name" value="Bact_Sigma-Reg"/>
</dbReference>
<reference evidence="6 7" key="1">
    <citation type="submission" date="2023-11" db="EMBL/GenBank/DDBJ databases">
        <title>Draft genome of Azohydromonas lata strain H1 (DSM1123), a polyhydroxyalkanoate producer.</title>
        <authorList>
            <person name="Traversa D."/>
            <person name="D'Addabbo P."/>
            <person name="Pazzani C."/>
            <person name="Manzari C."/>
            <person name="Chiara M."/>
            <person name="Scrascia M."/>
        </authorList>
    </citation>
    <scope>NUCLEOTIDE SEQUENCE [LARGE SCALE GENOMIC DNA]</scope>
    <source>
        <strain evidence="6 7">H1</strain>
    </source>
</reference>
<evidence type="ECO:0000313" key="6">
    <source>
        <dbReference type="EMBL" id="MDZ5460980.1"/>
    </source>
</evidence>
<dbReference type="SMART" id="SM00331">
    <property type="entry name" value="PP2C_SIG"/>
    <property type="match status" value="1"/>
</dbReference>
<evidence type="ECO:0000256" key="3">
    <source>
        <dbReference type="SAM" id="Phobius"/>
    </source>
</evidence>
<keyword evidence="3" id="KW-0812">Transmembrane</keyword>
<keyword evidence="7" id="KW-1185">Reference proteome</keyword>
<dbReference type="InterPro" id="IPR001932">
    <property type="entry name" value="PPM-type_phosphatase-like_dom"/>
</dbReference>
<keyword evidence="3" id="KW-1133">Transmembrane helix</keyword>
<feature type="transmembrane region" description="Helical" evidence="3">
    <location>
        <begin position="367"/>
        <end position="387"/>
    </location>
</feature>
<evidence type="ECO:0000256" key="2">
    <source>
        <dbReference type="SAM" id="MobiDB-lite"/>
    </source>
</evidence>
<dbReference type="InterPro" id="IPR001610">
    <property type="entry name" value="PAC"/>
</dbReference>
<accession>A0ABU5IQ20</accession>
<dbReference type="Pfam" id="PF07228">
    <property type="entry name" value="SpoIIE"/>
    <property type="match status" value="1"/>
</dbReference>
<feature type="region of interest" description="Disordered" evidence="2">
    <location>
        <begin position="1"/>
        <end position="69"/>
    </location>
</feature>
<evidence type="ECO:0000256" key="1">
    <source>
        <dbReference type="ARBA" id="ARBA00022801"/>
    </source>
</evidence>
<proteinExistence type="predicted"/>
<dbReference type="Gene3D" id="3.60.40.10">
    <property type="entry name" value="PPM-type phosphatase domain"/>
    <property type="match status" value="1"/>
</dbReference>
<dbReference type="SUPFAM" id="SSF81606">
    <property type="entry name" value="PP2C-like"/>
    <property type="match status" value="1"/>
</dbReference>
<dbReference type="Pfam" id="PF13581">
    <property type="entry name" value="HATPase_c_2"/>
    <property type="match status" value="1"/>
</dbReference>
<evidence type="ECO:0000259" key="4">
    <source>
        <dbReference type="PROSITE" id="PS50112"/>
    </source>
</evidence>
<dbReference type="RefSeq" id="WP_322468276.1">
    <property type="nucleotide sequence ID" value="NZ_JAXOJX010000091.1"/>
</dbReference>
<dbReference type="SUPFAM" id="SSF55785">
    <property type="entry name" value="PYP-like sensor domain (PAS domain)"/>
    <property type="match status" value="1"/>
</dbReference>
<gene>
    <name evidence="6" type="ORF">SM757_30835</name>
</gene>
<keyword evidence="3" id="KW-0472">Membrane</keyword>
<dbReference type="InterPro" id="IPR000014">
    <property type="entry name" value="PAS"/>
</dbReference>
<dbReference type="PROSITE" id="PS50112">
    <property type="entry name" value="PAS"/>
    <property type="match status" value="1"/>
</dbReference>
<feature type="domain" description="PAS" evidence="4">
    <location>
        <begin position="411"/>
        <end position="481"/>
    </location>
</feature>
<dbReference type="PROSITE" id="PS50113">
    <property type="entry name" value="PAC"/>
    <property type="match status" value="1"/>
</dbReference>
<dbReference type="InterPro" id="IPR003594">
    <property type="entry name" value="HATPase_dom"/>
</dbReference>
<dbReference type="InterPro" id="IPR036890">
    <property type="entry name" value="HATPase_C_sf"/>
</dbReference>
<name>A0ABU5IQ20_9BURK</name>
<dbReference type="InterPro" id="IPR000700">
    <property type="entry name" value="PAS-assoc_C"/>
</dbReference>
<dbReference type="InterPro" id="IPR035965">
    <property type="entry name" value="PAS-like_dom_sf"/>
</dbReference>
<organism evidence="6 7">
    <name type="scientific">Azohydromonas lata</name>
    <dbReference type="NCBI Taxonomy" id="45677"/>
    <lineage>
        <taxon>Bacteria</taxon>
        <taxon>Pseudomonadati</taxon>
        <taxon>Pseudomonadota</taxon>
        <taxon>Betaproteobacteria</taxon>
        <taxon>Burkholderiales</taxon>
        <taxon>Sphaerotilaceae</taxon>
        <taxon>Azohydromonas</taxon>
    </lineage>
</organism>
<evidence type="ECO:0000313" key="7">
    <source>
        <dbReference type="Proteomes" id="UP001293718"/>
    </source>
</evidence>
<dbReference type="CDD" id="cd16936">
    <property type="entry name" value="HATPase_RsbW-like"/>
    <property type="match status" value="1"/>
</dbReference>
<dbReference type="PANTHER" id="PTHR43156:SF2">
    <property type="entry name" value="STAGE II SPORULATION PROTEIN E"/>
    <property type="match status" value="1"/>
</dbReference>